<dbReference type="Pfam" id="PF05637">
    <property type="entry name" value="Glyco_transf_34"/>
    <property type="match status" value="1"/>
</dbReference>
<accession>A0A7S1RNI3</accession>
<dbReference type="GO" id="GO:0000139">
    <property type="term" value="C:Golgi membrane"/>
    <property type="evidence" value="ECO:0007669"/>
    <property type="project" value="TreeGrafter"/>
</dbReference>
<keyword evidence="2" id="KW-0328">Glycosyltransferase</keyword>
<comment type="similarity">
    <text evidence="1">Belongs to the glycosyltransferase 34 family.</text>
</comment>
<evidence type="ECO:0000313" key="5">
    <source>
        <dbReference type="EMBL" id="CAD9171657.1"/>
    </source>
</evidence>
<feature type="chain" id="PRO_5031209273" description="Nucleotide-diphospho-sugar transferase domain-containing protein" evidence="4">
    <location>
        <begin position="21"/>
        <end position="312"/>
    </location>
</feature>
<protein>
    <recommendedName>
        <fullName evidence="6">Nucleotide-diphospho-sugar transferase domain-containing protein</fullName>
    </recommendedName>
</protein>
<evidence type="ECO:0000256" key="3">
    <source>
        <dbReference type="ARBA" id="ARBA00022679"/>
    </source>
</evidence>
<reference evidence="5" key="1">
    <citation type="submission" date="2021-01" db="EMBL/GenBank/DDBJ databases">
        <authorList>
            <person name="Corre E."/>
            <person name="Pelletier E."/>
            <person name="Niang G."/>
            <person name="Scheremetjew M."/>
            <person name="Finn R."/>
            <person name="Kale V."/>
            <person name="Holt S."/>
            <person name="Cochrane G."/>
            <person name="Meng A."/>
            <person name="Brown T."/>
            <person name="Cohen L."/>
        </authorList>
    </citation>
    <scope>NUCLEOTIDE SEQUENCE</scope>
    <source>
        <strain evidence="5">OF101</strain>
    </source>
</reference>
<proteinExistence type="inferred from homology"/>
<sequence>MAFLRRGVAAAISLAAGVHGLRLTEDGVNSANASVAVNESRPASRATAVKWTYFPPEPRLGIAFGGSPQEFATGEYGAKNALILLQYAKRKGYALYVDKNMARHSVRNPSWNKLHVLHQLIDDVPMLVWMDADVVMTRPDFSLYTHIKQTKCNGVHQTRWEEYLPKEVQDDTFLWLPASDRPGGADQYEVNTAPGIMVLRNRPEAKEFLEKAWHIGDHTGYFMRHHAAARPREGQVGEWPFEQGAIWDVLAAMPDKFMRKACIPQPGHLVSLDNHHWETTMMLRRTTDKKHKERNNIIGQYYSQFGLKDGVF</sequence>
<dbReference type="InterPro" id="IPR029044">
    <property type="entry name" value="Nucleotide-diphossugar_trans"/>
</dbReference>
<keyword evidence="3" id="KW-0808">Transferase</keyword>
<feature type="signal peptide" evidence="4">
    <location>
        <begin position="1"/>
        <end position="20"/>
    </location>
</feature>
<keyword evidence="4" id="KW-0732">Signal</keyword>
<dbReference type="GO" id="GO:0006487">
    <property type="term" value="P:protein N-linked glycosylation"/>
    <property type="evidence" value="ECO:0007669"/>
    <property type="project" value="TreeGrafter"/>
</dbReference>
<dbReference type="Gene3D" id="3.90.550.10">
    <property type="entry name" value="Spore Coat Polysaccharide Biosynthesis Protein SpsA, Chain A"/>
    <property type="match status" value="1"/>
</dbReference>
<dbReference type="PANTHER" id="PTHR31306">
    <property type="entry name" value="ALPHA-1,6-MANNOSYLTRANSFERASE MNN11-RELATED"/>
    <property type="match status" value="1"/>
</dbReference>
<evidence type="ECO:0000256" key="2">
    <source>
        <dbReference type="ARBA" id="ARBA00022676"/>
    </source>
</evidence>
<dbReference type="AlphaFoldDB" id="A0A7S1RNI3"/>
<dbReference type="InterPro" id="IPR008630">
    <property type="entry name" value="Glyco_trans_34"/>
</dbReference>
<dbReference type="EMBL" id="HBGE01081160">
    <property type="protein sequence ID" value="CAD9171657.1"/>
    <property type="molecule type" value="Transcribed_RNA"/>
</dbReference>
<name>A0A7S1RNI3_ALECA</name>
<evidence type="ECO:0008006" key="6">
    <source>
        <dbReference type="Google" id="ProtNLM"/>
    </source>
</evidence>
<evidence type="ECO:0000256" key="1">
    <source>
        <dbReference type="ARBA" id="ARBA00005664"/>
    </source>
</evidence>
<gene>
    <name evidence="5" type="ORF">ACAT0790_LOCUS48426</name>
</gene>
<dbReference type="PANTHER" id="PTHR31306:SF4">
    <property type="entry name" value="ALPHA-1,2-GALACTOSYLTRANSFERASE"/>
    <property type="match status" value="1"/>
</dbReference>
<organism evidence="5">
    <name type="scientific">Alexandrium catenella</name>
    <name type="common">Red tide dinoflagellate</name>
    <name type="synonym">Gonyaulax catenella</name>
    <dbReference type="NCBI Taxonomy" id="2925"/>
    <lineage>
        <taxon>Eukaryota</taxon>
        <taxon>Sar</taxon>
        <taxon>Alveolata</taxon>
        <taxon>Dinophyceae</taxon>
        <taxon>Gonyaulacales</taxon>
        <taxon>Pyrocystaceae</taxon>
        <taxon>Alexandrium</taxon>
    </lineage>
</organism>
<evidence type="ECO:0000256" key="4">
    <source>
        <dbReference type="SAM" id="SignalP"/>
    </source>
</evidence>
<dbReference type="GO" id="GO:0016757">
    <property type="term" value="F:glycosyltransferase activity"/>
    <property type="evidence" value="ECO:0007669"/>
    <property type="project" value="UniProtKB-KW"/>
</dbReference>